<feature type="domain" description="HTH asnC-type" evidence="4">
    <location>
        <begin position="1"/>
        <end position="62"/>
    </location>
</feature>
<dbReference type="Gene3D" id="3.30.70.920">
    <property type="match status" value="1"/>
</dbReference>
<dbReference type="InterPro" id="IPR036388">
    <property type="entry name" value="WH-like_DNA-bd_sf"/>
</dbReference>
<evidence type="ECO:0000256" key="1">
    <source>
        <dbReference type="ARBA" id="ARBA00023015"/>
    </source>
</evidence>
<dbReference type="EMBL" id="JACFYF010000001">
    <property type="protein sequence ID" value="MBA5760961.1"/>
    <property type="molecule type" value="Genomic_DNA"/>
</dbReference>
<dbReference type="InterPro" id="IPR000485">
    <property type="entry name" value="AsnC-type_HTH_dom"/>
</dbReference>
<dbReference type="Pfam" id="PF13404">
    <property type="entry name" value="HTH_AsnC-type"/>
    <property type="match status" value="1"/>
</dbReference>
<dbReference type="Proteomes" id="UP000571701">
    <property type="component" value="Unassembled WGS sequence"/>
</dbReference>
<sequence length="141" mass="15872">MDDIDRQLLALLRKNARMSVVELATKLKVSRATVQNRISKLEKNDIILGYTVKLKHEAEVESNAVKIVMSISVEAKDEAEVLKALQSFHEVISVYHTNGHWDLIAEVRAENLSLLGGLLVRIRAIKGIIQTETNLLLDQIF</sequence>
<dbReference type="PROSITE" id="PS50956">
    <property type="entry name" value="HTH_ASNC_2"/>
    <property type="match status" value="1"/>
</dbReference>
<proteinExistence type="predicted"/>
<dbReference type="SUPFAM" id="SSF46785">
    <property type="entry name" value="Winged helix' DNA-binding domain"/>
    <property type="match status" value="1"/>
</dbReference>
<dbReference type="PANTHER" id="PTHR30154:SF34">
    <property type="entry name" value="TRANSCRIPTIONAL REGULATOR AZLB"/>
    <property type="match status" value="1"/>
</dbReference>
<keyword evidence="2" id="KW-0238">DNA-binding</keyword>
<dbReference type="GO" id="GO:0043565">
    <property type="term" value="F:sequence-specific DNA binding"/>
    <property type="evidence" value="ECO:0007669"/>
    <property type="project" value="InterPro"/>
</dbReference>
<keyword evidence="6" id="KW-1185">Reference proteome</keyword>
<dbReference type="PRINTS" id="PR00033">
    <property type="entry name" value="HTHASNC"/>
</dbReference>
<evidence type="ECO:0000256" key="2">
    <source>
        <dbReference type="ARBA" id="ARBA00023125"/>
    </source>
</evidence>
<dbReference type="CDD" id="cd00090">
    <property type="entry name" value="HTH_ARSR"/>
    <property type="match status" value="1"/>
</dbReference>
<keyword evidence="1" id="KW-0805">Transcription regulation</keyword>
<evidence type="ECO:0000259" key="4">
    <source>
        <dbReference type="PROSITE" id="PS50956"/>
    </source>
</evidence>
<dbReference type="PANTHER" id="PTHR30154">
    <property type="entry name" value="LEUCINE-RESPONSIVE REGULATORY PROTEIN"/>
    <property type="match status" value="1"/>
</dbReference>
<dbReference type="GO" id="GO:0006355">
    <property type="term" value="P:regulation of DNA-templated transcription"/>
    <property type="evidence" value="ECO:0007669"/>
    <property type="project" value="UniProtKB-ARBA"/>
</dbReference>
<evidence type="ECO:0000313" key="5">
    <source>
        <dbReference type="EMBL" id="MBA5760961.1"/>
    </source>
</evidence>
<dbReference type="InterPro" id="IPR019888">
    <property type="entry name" value="Tscrpt_reg_AsnC-like"/>
</dbReference>
<dbReference type="InterPro" id="IPR011008">
    <property type="entry name" value="Dimeric_a/b-barrel"/>
</dbReference>
<evidence type="ECO:0000256" key="3">
    <source>
        <dbReference type="ARBA" id="ARBA00023163"/>
    </source>
</evidence>
<organism evidence="5 6">
    <name type="scientific">Vibrio marinisediminis</name>
    <dbReference type="NCBI Taxonomy" id="2758441"/>
    <lineage>
        <taxon>Bacteria</taxon>
        <taxon>Pseudomonadati</taxon>
        <taxon>Pseudomonadota</taxon>
        <taxon>Gammaproteobacteria</taxon>
        <taxon>Vibrionales</taxon>
        <taxon>Vibrionaceae</taxon>
        <taxon>Vibrio</taxon>
    </lineage>
</organism>
<dbReference type="GO" id="GO:0043200">
    <property type="term" value="P:response to amino acid"/>
    <property type="evidence" value="ECO:0007669"/>
    <property type="project" value="TreeGrafter"/>
</dbReference>
<dbReference type="Pfam" id="PF01037">
    <property type="entry name" value="AsnC_trans_reg"/>
    <property type="match status" value="1"/>
</dbReference>
<protein>
    <submittedName>
        <fullName evidence="5">Lrp/AsnC family transcriptional regulator</fullName>
    </submittedName>
</protein>
<dbReference type="SMART" id="SM00344">
    <property type="entry name" value="HTH_ASNC"/>
    <property type="match status" value="1"/>
</dbReference>
<accession>A0A7W2FMS1</accession>
<reference evidence="5 6" key="1">
    <citation type="submission" date="2020-07" db="EMBL/GenBank/DDBJ databases">
        <title>Vibrio marinisediminis sp. nov., isolated from marine sediment.</title>
        <authorList>
            <person name="Ji X."/>
        </authorList>
    </citation>
    <scope>NUCLEOTIDE SEQUENCE [LARGE SCALE GENOMIC DNA]</scope>
    <source>
        <strain evidence="5 6">404</strain>
    </source>
</reference>
<dbReference type="SUPFAM" id="SSF54909">
    <property type="entry name" value="Dimeric alpha+beta barrel"/>
    <property type="match status" value="1"/>
</dbReference>
<dbReference type="Gene3D" id="1.10.10.10">
    <property type="entry name" value="Winged helix-like DNA-binding domain superfamily/Winged helix DNA-binding domain"/>
    <property type="match status" value="1"/>
</dbReference>
<dbReference type="InterPro" id="IPR019887">
    <property type="entry name" value="Tscrpt_reg_AsnC/Lrp_C"/>
</dbReference>
<comment type="caution">
    <text evidence="5">The sequence shown here is derived from an EMBL/GenBank/DDBJ whole genome shotgun (WGS) entry which is preliminary data.</text>
</comment>
<gene>
    <name evidence="5" type="ORF">H2O73_01300</name>
</gene>
<evidence type="ECO:0000313" key="6">
    <source>
        <dbReference type="Proteomes" id="UP000571701"/>
    </source>
</evidence>
<dbReference type="InterPro" id="IPR011991">
    <property type="entry name" value="ArsR-like_HTH"/>
</dbReference>
<dbReference type="AlphaFoldDB" id="A0A7W2FMS1"/>
<keyword evidence="3" id="KW-0804">Transcription</keyword>
<dbReference type="GO" id="GO:0005829">
    <property type="term" value="C:cytosol"/>
    <property type="evidence" value="ECO:0007669"/>
    <property type="project" value="TreeGrafter"/>
</dbReference>
<name>A0A7W2FMS1_9VIBR</name>
<dbReference type="InterPro" id="IPR036390">
    <property type="entry name" value="WH_DNA-bd_sf"/>
</dbReference>